<dbReference type="EMBL" id="JAGIOO010000001">
    <property type="protein sequence ID" value="MBP2477121.1"/>
    <property type="molecule type" value="Genomic_DNA"/>
</dbReference>
<keyword evidence="1" id="KW-0732">Signal</keyword>
<accession>A0ABS5AKM6</accession>
<organism evidence="2 3">
    <name type="scientific">Crossiella equi</name>
    <dbReference type="NCBI Taxonomy" id="130796"/>
    <lineage>
        <taxon>Bacteria</taxon>
        <taxon>Bacillati</taxon>
        <taxon>Actinomycetota</taxon>
        <taxon>Actinomycetes</taxon>
        <taxon>Pseudonocardiales</taxon>
        <taxon>Pseudonocardiaceae</taxon>
        <taxon>Crossiella</taxon>
    </lineage>
</organism>
<evidence type="ECO:0008006" key="4">
    <source>
        <dbReference type="Google" id="ProtNLM"/>
    </source>
</evidence>
<evidence type="ECO:0000256" key="1">
    <source>
        <dbReference type="SAM" id="SignalP"/>
    </source>
</evidence>
<name>A0ABS5AKM6_9PSEU</name>
<feature type="chain" id="PRO_5046385972" description="DUF3060 domain-containing protein" evidence="1">
    <location>
        <begin position="31"/>
        <end position="131"/>
    </location>
</feature>
<proteinExistence type="predicted"/>
<evidence type="ECO:0000313" key="2">
    <source>
        <dbReference type="EMBL" id="MBP2477121.1"/>
    </source>
</evidence>
<feature type="signal peptide" evidence="1">
    <location>
        <begin position="1"/>
        <end position="30"/>
    </location>
</feature>
<keyword evidence="3" id="KW-1185">Reference proteome</keyword>
<protein>
    <recommendedName>
        <fullName evidence="4">DUF3060 domain-containing protein</fullName>
    </recommendedName>
</protein>
<dbReference type="Proteomes" id="UP001519363">
    <property type="component" value="Unassembled WGS sequence"/>
</dbReference>
<dbReference type="RefSeq" id="WP_143343010.1">
    <property type="nucleotide sequence ID" value="NZ_JAGIOO010000001.1"/>
</dbReference>
<sequence>MRSFTKRTVATVSATAVCAGLFLTAAPAMAATPTNSGGGVSTAAMVQDDDYDYEDATVEAVAKGSITLKLKTGAKVKLRVSDDCVVLKGGVRVSLADIKVGLKVRVGLAVNINILGIRIKIRGLAGLISIG</sequence>
<gene>
    <name evidence="2" type="ORF">JOF53_005993</name>
</gene>
<comment type="caution">
    <text evidence="2">The sequence shown here is derived from an EMBL/GenBank/DDBJ whole genome shotgun (WGS) entry which is preliminary data.</text>
</comment>
<reference evidence="2 3" key="1">
    <citation type="submission" date="2021-03" db="EMBL/GenBank/DDBJ databases">
        <title>Sequencing the genomes of 1000 actinobacteria strains.</title>
        <authorList>
            <person name="Klenk H.-P."/>
        </authorList>
    </citation>
    <scope>NUCLEOTIDE SEQUENCE [LARGE SCALE GENOMIC DNA]</scope>
    <source>
        <strain evidence="2 3">DSM 44580</strain>
    </source>
</reference>
<evidence type="ECO:0000313" key="3">
    <source>
        <dbReference type="Proteomes" id="UP001519363"/>
    </source>
</evidence>